<dbReference type="EMBL" id="JAAMPC010000012">
    <property type="protein sequence ID" value="KAG2276542.1"/>
    <property type="molecule type" value="Genomic_DNA"/>
</dbReference>
<keyword evidence="1" id="KW-0812">Transmembrane</keyword>
<evidence type="ECO:0000313" key="3">
    <source>
        <dbReference type="Proteomes" id="UP000886595"/>
    </source>
</evidence>
<evidence type="ECO:0000313" key="2">
    <source>
        <dbReference type="EMBL" id="KAG2276542.1"/>
    </source>
</evidence>
<proteinExistence type="predicted"/>
<feature type="transmembrane region" description="Helical" evidence="1">
    <location>
        <begin position="23"/>
        <end position="44"/>
    </location>
</feature>
<protein>
    <submittedName>
        <fullName evidence="2">Uncharacterized protein</fullName>
    </submittedName>
</protein>
<organism evidence="2 3">
    <name type="scientific">Brassica carinata</name>
    <name type="common">Ethiopian mustard</name>
    <name type="synonym">Abyssinian cabbage</name>
    <dbReference type="NCBI Taxonomy" id="52824"/>
    <lineage>
        <taxon>Eukaryota</taxon>
        <taxon>Viridiplantae</taxon>
        <taxon>Streptophyta</taxon>
        <taxon>Embryophyta</taxon>
        <taxon>Tracheophyta</taxon>
        <taxon>Spermatophyta</taxon>
        <taxon>Magnoliopsida</taxon>
        <taxon>eudicotyledons</taxon>
        <taxon>Gunneridae</taxon>
        <taxon>Pentapetalae</taxon>
        <taxon>rosids</taxon>
        <taxon>malvids</taxon>
        <taxon>Brassicales</taxon>
        <taxon>Brassicaceae</taxon>
        <taxon>Brassiceae</taxon>
        <taxon>Brassica</taxon>
    </lineage>
</organism>
<dbReference type="Proteomes" id="UP000886595">
    <property type="component" value="Unassembled WGS sequence"/>
</dbReference>
<keyword evidence="1" id="KW-1133">Transmembrane helix</keyword>
<sequence>MDLNFIEESDIVRLRQCLLSFMYYYHGYGFTAIVGINGFLNSFINGQNGQMDITIGHELLL</sequence>
<keyword evidence="1" id="KW-0472">Membrane</keyword>
<name>A0A8X7UF86_BRACI</name>
<comment type="caution">
    <text evidence="2">The sequence shown here is derived from an EMBL/GenBank/DDBJ whole genome shotgun (WGS) entry which is preliminary data.</text>
</comment>
<accession>A0A8X7UF86</accession>
<reference evidence="2 3" key="1">
    <citation type="submission" date="2020-02" db="EMBL/GenBank/DDBJ databases">
        <authorList>
            <person name="Ma Q."/>
            <person name="Huang Y."/>
            <person name="Song X."/>
            <person name="Pei D."/>
        </authorList>
    </citation>
    <scope>NUCLEOTIDE SEQUENCE [LARGE SCALE GENOMIC DNA]</scope>
    <source>
        <strain evidence="2">Sxm20200214</strain>
        <tissue evidence="2">Leaf</tissue>
    </source>
</reference>
<gene>
    <name evidence="2" type="ORF">Bca52824_059097</name>
</gene>
<dbReference type="AlphaFoldDB" id="A0A8X7UF86"/>
<keyword evidence="3" id="KW-1185">Reference proteome</keyword>
<evidence type="ECO:0000256" key="1">
    <source>
        <dbReference type="SAM" id="Phobius"/>
    </source>
</evidence>